<dbReference type="AlphaFoldDB" id="A0A498Q2V5"/>
<organism evidence="5 6">
    <name type="scientific">Mycobacterium innocens</name>
    <dbReference type="NCBI Taxonomy" id="2341083"/>
    <lineage>
        <taxon>Bacteria</taxon>
        <taxon>Bacillati</taxon>
        <taxon>Actinomycetota</taxon>
        <taxon>Actinomycetes</taxon>
        <taxon>Mycobacteriales</taxon>
        <taxon>Mycobacteriaceae</taxon>
        <taxon>Mycobacterium</taxon>
    </lineage>
</organism>
<dbReference type="GO" id="GO:0018467">
    <property type="term" value="F:formaldehyde dehydrogenase (NAD+) activity"/>
    <property type="evidence" value="ECO:0007669"/>
    <property type="project" value="UniProtKB-EC"/>
</dbReference>
<dbReference type="EMBL" id="UPHQ01000104">
    <property type="protein sequence ID" value="VBA38963.1"/>
    <property type="molecule type" value="Genomic_DNA"/>
</dbReference>
<dbReference type="Proteomes" id="UP000267289">
    <property type="component" value="Unassembled WGS sequence"/>
</dbReference>
<dbReference type="Gene3D" id="3.90.180.10">
    <property type="entry name" value="Medium-chain alcohol dehydrogenases, catalytic domain"/>
    <property type="match status" value="1"/>
</dbReference>
<comment type="cofactor">
    <cofactor evidence="1">
        <name>Zn(2+)</name>
        <dbReference type="ChEBI" id="CHEBI:29105"/>
    </cofactor>
</comment>
<evidence type="ECO:0000256" key="1">
    <source>
        <dbReference type="ARBA" id="ARBA00001947"/>
    </source>
</evidence>
<dbReference type="InterPro" id="IPR011032">
    <property type="entry name" value="GroES-like_sf"/>
</dbReference>
<sequence>MAVGDGISIIRVCDRVVVPLQISCGKCRECRRGTTGSCNSVPLMAMYGMGPLAGLDGGGFMADLVPVPYADAMLVAVPASINPSDPIAIASLSGNIPDAWRAVGPFKNDLSGSSPPTVGS</sequence>
<protein>
    <submittedName>
        <fullName evidence="5">Glutathione-independent formaldehyde dehydrogenase</fullName>
        <ecNumber evidence="5">1.2.1.46</ecNumber>
    </submittedName>
</protein>
<keyword evidence="3" id="KW-0862">Zinc</keyword>
<keyword evidence="2" id="KW-0479">Metal-binding</keyword>
<dbReference type="EC" id="1.2.1.46" evidence="5"/>
<proteinExistence type="predicted"/>
<evidence type="ECO:0000256" key="3">
    <source>
        <dbReference type="ARBA" id="ARBA00022833"/>
    </source>
</evidence>
<dbReference type="PANTHER" id="PTHR42813:SF7">
    <property type="entry name" value="ALCOHOL DEHYDROGENASE (ZN-DEPENDENT)-RELATED"/>
    <property type="match status" value="1"/>
</dbReference>
<keyword evidence="6" id="KW-1185">Reference proteome</keyword>
<dbReference type="GO" id="GO:0046872">
    <property type="term" value="F:metal ion binding"/>
    <property type="evidence" value="ECO:0007669"/>
    <property type="project" value="UniProtKB-KW"/>
</dbReference>
<keyword evidence="5" id="KW-0560">Oxidoreductase</keyword>
<name>A0A498Q2V5_9MYCO</name>
<evidence type="ECO:0000313" key="6">
    <source>
        <dbReference type="Proteomes" id="UP000267289"/>
    </source>
</evidence>
<evidence type="ECO:0000313" key="5">
    <source>
        <dbReference type="EMBL" id="VBA38963.1"/>
    </source>
</evidence>
<dbReference type="InterPro" id="IPR013154">
    <property type="entry name" value="ADH-like_N"/>
</dbReference>
<accession>A0A498Q2V5</accession>
<evidence type="ECO:0000259" key="4">
    <source>
        <dbReference type="Pfam" id="PF08240"/>
    </source>
</evidence>
<reference evidence="5 6" key="1">
    <citation type="submission" date="2018-09" db="EMBL/GenBank/DDBJ databases">
        <authorList>
            <person name="Tagini F."/>
        </authorList>
    </citation>
    <scope>NUCLEOTIDE SEQUENCE [LARGE SCALE GENOMIC DNA]</scope>
    <source>
        <strain evidence="5 6">MK13</strain>
    </source>
</reference>
<dbReference type="PANTHER" id="PTHR42813">
    <property type="entry name" value="ZINC-TYPE ALCOHOL DEHYDROGENASE-LIKE"/>
    <property type="match status" value="1"/>
</dbReference>
<dbReference type="SUPFAM" id="SSF50129">
    <property type="entry name" value="GroES-like"/>
    <property type="match status" value="1"/>
</dbReference>
<evidence type="ECO:0000256" key="2">
    <source>
        <dbReference type="ARBA" id="ARBA00022723"/>
    </source>
</evidence>
<feature type="domain" description="Alcohol dehydrogenase-like N-terminal" evidence="4">
    <location>
        <begin position="2"/>
        <end position="73"/>
    </location>
</feature>
<gene>
    <name evidence="5" type="primary">fdhA_2</name>
    <name evidence="5" type="ORF">LAUMK13_02377</name>
</gene>
<dbReference type="Pfam" id="PF08240">
    <property type="entry name" value="ADH_N"/>
    <property type="match status" value="1"/>
</dbReference>